<proteinExistence type="predicted"/>
<comment type="caution">
    <text evidence="2">The sequence shown here is derived from an EMBL/GenBank/DDBJ whole genome shotgun (WGS) entry which is preliminary data.</text>
</comment>
<feature type="region of interest" description="Disordered" evidence="1">
    <location>
        <begin position="87"/>
        <end position="133"/>
    </location>
</feature>
<reference evidence="2" key="1">
    <citation type="submission" date="2020-04" db="EMBL/GenBank/DDBJ databases">
        <authorList>
            <person name="Alioto T."/>
            <person name="Alioto T."/>
            <person name="Gomez Garrido J."/>
        </authorList>
    </citation>
    <scope>NUCLEOTIDE SEQUENCE</scope>
    <source>
        <strain evidence="2">A484AB</strain>
    </source>
</reference>
<keyword evidence="3" id="KW-1185">Reference proteome</keyword>
<dbReference type="Proteomes" id="UP001152795">
    <property type="component" value="Unassembled WGS sequence"/>
</dbReference>
<sequence length="168" mass="18946">MYAAREAFVKAERSERIRRALRKNTRNTDEVYKSGNKVYYKRPDETKWKGPGVVIGVEGPVVFVRHGGSLVRVHRCRLQKVCSDDKVVSSGNTEAVSSPRPSVDEVENTSNDSCKLNSDTSAETGSETDKNVDEVMLVSDIDVNKAKMRELESWGENEVYHEVPHPKY</sequence>
<evidence type="ECO:0000313" key="3">
    <source>
        <dbReference type="Proteomes" id="UP001152795"/>
    </source>
</evidence>
<accession>A0A6S7L0E8</accession>
<evidence type="ECO:0000313" key="2">
    <source>
        <dbReference type="EMBL" id="CAB4033253.1"/>
    </source>
</evidence>
<feature type="compositionally biased region" description="Polar residues" evidence="1">
    <location>
        <begin position="89"/>
        <end position="100"/>
    </location>
</feature>
<dbReference type="EMBL" id="CACRXK020019081">
    <property type="protein sequence ID" value="CAB4033253.1"/>
    <property type="molecule type" value="Genomic_DNA"/>
</dbReference>
<dbReference type="OrthoDB" id="10068512at2759"/>
<feature type="compositionally biased region" description="Polar residues" evidence="1">
    <location>
        <begin position="108"/>
        <end position="125"/>
    </location>
</feature>
<gene>
    <name evidence="2" type="ORF">PACLA_8A058280</name>
</gene>
<name>A0A6S7L0E8_PARCT</name>
<evidence type="ECO:0000256" key="1">
    <source>
        <dbReference type="SAM" id="MobiDB-lite"/>
    </source>
</evidence>
<protein>
    <submittedName>
        <fullName evidence="2">Uncharacterized protein LOC113019249</fullName>
    </submittedName>
</protein>
<organism evidence="2 3">
    <name type="scientific">Paramuricea clavata</name>
    <name type="common">Red gorgonian</name>
    <name type="synonym">Violescent sea-whip</name>
    <dbReference type="NCBI Taxonomy" id="317549"/>
    <lineage>
        <taxon>Eukaryota</taxon>
        <taxon>Metazoa</taxon>
        <taxon>Cnidaria</taxon>
        <taxon>Anthozoa</taxon>
        <taxon>Octocorallia</taxon>
        <taxon>Malacalcyonacea</taxon>
        <taxon>Plexauridae</taxon>
        <taxon>Paramuricea</taxon>
    </lineage>
</organism>
<dbReference type="AlphaFoldDB" id="A0A6S7L0E8"/>